<dbReference type="Proteomes" id="UP000522262">
    <property type="component" value="Unassembled WGS sequence"/>
</dbReference>
<gene>
    <name evidence="2" type="ORF">FMEXI_11630</name>
</gene>
<reference evidence="2 3" key="1">
    <citation type="submission" date="2020-05" db="EMBL/GenBank/DDBJ databases">
        <title>Identification and distribution of gene clusters putatively required for synthesis of sphingolipid metabolism inhibitors in phylogenetically diverse species of the filamentous fungus Fusarium.</title>
        <authorList>
            <person name="Kim H.-S."/>
            <person name="Busman M."/>
            <person name="Brown D.W."/>
            <person name="Divon H."/>
            <person name="Uhlig S."/>
            <person name="Proctor R.H."/>
        </authorList>
    </citation>
    <scope>NUCLEOTIDE SEQUENCE [LARGE SCALE GENOMIC DNA]</scope>
    <source>
        <strain evidence="2 3">NRRL 53147</strain>
    </source>
</reference>
<evidence type="ECO:0000259" key="1">
    <source>
        <dbReference type="Pfam" id="PF06985"/>
    </source>
</evidence>
<evidence type="ECO:0000313" key="2">
    <source>
        <dbReference type="EMBL" id="KAF5533836.1"/>
    </source>
</evidence>
<protein>
    <recommendedName>
        <fullName evidence="1">Heterokaryon incompatibility domain-containing protein</fullName>
    </recommendedName>
</protein>
<organism evidence="2 3">
    <name type="scientific">Fusarium mexicanum</name>
    <dbReference type="NCBI Taxonomy" id="751941"/>
    <lineage>
        <taxon>Eukaryota</taxon>
        <taxon>Fungi</taxon>
        <taxon>Dikarya</taxon>
        <taxon>Ascomycota</taxon>
        <taxon>Pezizomycotina</taxon>
        <taxon>Sordariomycetes</taxon>
        <taxon>Hypocreomycetidae</taxon>
        <taxon>Hypocreales</taxon>
        <taxon>Nectriaceae</taxon>
        <taxon>Fusarium</taxon>
        <taxon>Fusarium fujikuroi species complex</taxon>
    </lineage>
</organism>
<comment type="caution">
    <text evidence="2">The sequence shown here is derived from an EMBL/GenBank/DDBJ whole genome shotgun (WGS) entry which is preliminary data.</text>
</comment>
<keyword evidence="3" id="KW-1185">Reference proteome</keyword>
<dbReference type="PANTHER" id="PTHR33112">
    <property type="entry name" value="DOMAIN PROTEIN, PUTATIVE-RELATED"/>
    <property type="match status" value="1"/>
</dbReference>
<dbReference type="InterPro" id="IPR010730">
    <property type="entry name" value="HET"/>
</dbReference>
<dbReference type="AlphaFoldDB" id="A0A8H5IG47"/>
<proteinExistence type="predicted"/>
<dbReference type="Pfam" id="PF06985">
    <property type="entry name" value="HET"/>
    <property type="match status" value="1"/>
</dbReference>
<feature type="domain" description="Heterokaryon incompatibility" evidence="1">
    <location>
        <begin position="56"/>
        <end position="217"/>
    </location>
</feature>
<accession>A0A8H5IG47</accession>
<dbReference type="PANTHER" id="PTHR33112:SF16">
    <property type="entry name" value="HETEROKARYON INCOMPATIBILITY DOMAIN-CONTAINING PROTEIN"/>
    <property type="match status" value="1"/>
</dbReference>
<evidence type="ECO:0000313" key="3">
    <source>
        <dbReference type="Proteomes" id="UP000522262"/>
    </source>
</evidence>
<name>A0A8H5IG47_9HYPO</name>
<dbReference type="EMBL" id="JAAOAM010000320">
    <property type="protein sequence ID" value="KAF5533836.1"/>
    <property type="molecule type" value="Genomic_DNA"/>
</dbReference>
<sequence length="522" mass="58368">MQNCASHENCGDSRAAKFLNQGNHKIKGPTRLLEIVSYGSDLGVLLINNSDNKYSYTALSHCWGSQEQAKEIPKLTEGNIQERLSKAIGVSALTKTFKHAVELTTGLGFKHIWIDSLCIIQGDQADWNQECRRMCDVYGGAELVIAAAYAKNGNEGLFSAREPGKVIEFETSTGNTIKATVSAHRGNIDKHDIWKTGEQYWLAQGLPLFTRAWAFQERMLAKRIVHFTDYELIWECRSHATCECGDLIDERTSWSEFGPGKTIKTKHQHIIDWGCDLDRLNFWNDIAAQYSARNITKSSDRLPALASIARQIDCCGMLGRYLCGIWEVSLPHSLLWWPEFKDLERFPSPNQQKTTHFRPAIRSIPSWSWLSIEGRVCTWGRPVSVIVRVTIVSYELAGDDPYGECKEAAITLRGPTIPMRVGSSLQPGGTTAPNVFEPASGKEYRFDADTHPFEYADSDFSNIPTMALGFSISEFINLGGGELCCIILRQVPGNADRYQRIGLAYLPSRLFASAKVKDVIVV</sequence>